<name>A0ACB9J293_9ASTR</name>
<dbReference type="Proteomes" id="UP001056120">
    <property type="component" value="Linkage Group LG06"/>
</dbReference>
<keyword evidence="2" id="KW-1185">Reference proteome</keyword>
<reference evidence="1 2" key="2">
    <citation type="journal article" date="2022" name="Mol. Ecol. Resour.">
        <title>The genomes of chicory, endive, great burdock and yacon provide insights into Asteraceae paleo-polyploidization history and plant inulin production.</title>
        <authorList>
            <person name="Fan W."/>
            <person name="Wang S."/>
            <person name="Wang H."/>
            <person name="Wang A."/>
            <person name="Jiang F."/>
            <person name="Liu H."/>
            <person name="Zhao H."/>
            <person name="Xu D."/>
            <person name="Zhang Y."/>
        </authorList>
    </citation>
    <scope>NUCLEOTIDE SEQUENCE [LARGE SCALE GENOMIC DNA]</scope>
    <source>
        <strain evidence="2">cv. Yunnan</strain>
        <tissue evidence="1">Leaves</tissue>
    </source>
</reference>
<proteinExistence type="predicted"/>
<organism evidence="1 2">
    <name type="scientific">Smallanthus sonchifolius</name>
    <dbReference type="NCBI Taxonomy" id="185202"/>
    <lineage>
        <taxon>Eukaryota</taxon>
        <taxon>Viridiplantae</taxon>
        <taxon>Streptophyta</taxon>
        <taxon>Embryophyta</taxon>
        <taxon>Tracheophyta</taxon>
        <taxon>Spermatophyta</taxon>
        <taxon>Magnoliopsida</taxon>
        <taxon>eudicotyledons</taxon>
        <taxon>Gunneridae</taxon>
        <taxon>Pentapetalae</taxon>
        <taxon>asterids</taxon>
        <taxon>campanulids</taxon>
        <taxon>Asterales</taxon>
        <taxon>Asteraceae</taxon>
        <taxon>Asteroideae</taxon>
        <taxon>Heliantheae alliance</taxon>
        <taxon>Millerieae</taxon>
        <taxon>Smallanthus</taxon>
    </lineage>
</organism>
<protein>
    <submittedName>
        <fullName evidence="1">Uncharacterized protein</fullName>
    </submittedName>
</protein>
<accession>A0ACB9J293</accession>
<reference evidence="2" key="1">
    <citation type="journal article" date="2022" name="Mol. Ecol. Resour.">
        <title>The genomes of chicory, endive, great burdock and yacon provide insights into Asteraceae palaeo-polyploidization history and plant inulin production.</title>
        <authorList>
            <person name="Fan W."/>
            <person name="Wang S."/>
            <person name="Wang H."/>
            <person name="Wang A."/>
            <person name="Jiang F."/>
            <person name="Liu H."/>
            <person name="Zhao H."/>
            <person name="Xu D."/>
            <person name="Zhang Y."/>
        </authorList>
    </citation>
    <scope>NUCLEOTIDE SEQUENCE [LARGE SCALE GENOMIC DNA]</scope>
    <source>
        <strain evidence="2">cv. Yunnan</strain>
    </source>
</reference>
<evidence type="ECO:0000313" key="1">
    <source>
        <dbReference type="EMBL" id="KAI3814309.1"/>
    </source>
</evidence>
<sequence>MQGKAYPERTGFDEKLWTKDPLKFDNSYFGAFEGRYRWATEKALMDDSKFHCYVELYAKLWIKMHSSKTMLNHTRSFQSWVYLKSNTTAALLAQNAIGITIAATVVILSYLYELNRK</sequence>
<evidence type="ECO:0000313" key="2">
    <source>
        <dbReference type="Proteomes" id="UP001056120"/>
    </source>
</evidence>
<dbReference type="EMBL" id="CM042023">
    <property type="protein sequence ID" value="KAI3814309.1"/>
    <property type="molecule type" value="Genomic_DNA"/>
</dbReference>
<comment type="caution">
    <text evidence="1">The sequence shown here is derived from an EMBL/GenBank/DDBJ whole genome shotgun (WGS) entry which is preliminary data.</text>
</comment>
<gene>
    <name evidence="1" type="ORF">L1987_19060</name>
</gene>